<evidence type="ECO:0000313" key="2">
    <source>
        <dbReference type="Proteomes" id="UP000732193"/>
    </source>
</evidence>
<accession>A0AAE2VW84</accession>
<dbReference type="Gene3D" id="2.40.10.270">
    <property type="entry name" value="Bacteriophage SPP1 head-tail adaptor protein"/>
    <property type="match status" value="1"/>
</dbReference>
<dbReference type="RefSeq" id="WP_203241433.1">
    <property type="nucleotide sequence ID" value="NZ_JAFBRH010000001.1"/>
</dbReference>
<dbReference type="AlphaFoldDB" id="A0AAE2VW84"/>
<organism evidence="1 2">
    <name type="scientific">Sulfitobacter geojensis</name>
    <dbReference type="NCBI Taxonomy" id="1342299"/>
    <lineage>
        <taxon>Bacteria</taxon>
        <taxon>Pseudomonadati</taxon>
        <taxon>Pseudomonadota</taxon>
        <taxon>Alphaproteobacteria</taxon>
        <taxon>Rhodobacterales</taxon>
        <taxon>Roseobacteraceae</taxon>
        <taxon>Sulfitobacter</taxon>
    </lineage>
</organism>
<reference evidence="1 2" key="1">
    <citation type="submission" date="2021-01" db="EMBL/GenBank/DDBJ databases">
        <title>Diatom-associated Roseobacters Show Island Model of Population Structure.</title>
        <authorList>
            <person name="Qu L."/>
            <person name="Feng X."/>
            <person name="Chen Y."/>
            <person name="Li L."/>
            <person name="Wang X."/>
            <person name="Hu Z."/>
            <person name="Wang H."/>
            <person name="Luo H."/>
        </authorList>
    </citation>
    <scope>NUCLEOTIDE SEQUENCE [LARGE SCALE GENOMIC DNA]</scope>
    <source>
        <strain evidence="1 2">TR60-84</strain>
    </source>
</reference>
<comment type="caution">
    <text evidence="1">The sequence shown here is derived from an EMBL/GenBank/DDBJ whole genome shotgun (WGS) entry which is preliminary data.</text>
</comment>
<gene>
    <name evidence="1" type="ORF">JQV55_04985</name>
</gene>
<proteinExistence type="predicted"/>
<evidence type="ECO:0000313" key="1">
    <source>
        <dbReference type="EMBL" id="MBM1712909.1"/>
    </source>
</evidence>
<dbReference type="Proteomes" id="UP000732193">
    <property type="component" value="Unassembled WGS sequence"/>
</dbReference>
<sequence length="112" mass="12360">MSTPRLTHPLELEAPERVSDGAGGFTENWVVLGTHWAQLVARSGRETASRGTAVSRVGYKIIVRSAPLGLVQRPKPQQRFRTGTRVFTIQAVADYDAACRYLTCFAEEEVVV</sequence>
<dbReference type="EMBL" id="JAFBRM010000001">
    <property type="protein sequence ID" value="MBM1712909.1"/>
    <property type="molecule type" value="Genomic_DNA"/>
</dbReference>
<name>A0AAE2VW84_9RHOB</name>
<dbReference type="InterPro" id="IPR008767">
    <property type="entry name" value="Phage_SPP1_head-tail_adaptor"/>
</dbReference>
<dbReference type="Pfam" id="PF05521">
    <property type="entry name" value="Phage_HCP"/>
    <property type="match status" value="1"/>
</dbReference>
<keyword evidence="2" id="KW-1185">Reference proteome</keyword>
<dbReference type="InterPro" id="IPR038666">
    <property type="entry name" value="SSP1_head-tail_sf"/>
</dbReference>
<protein>
    <submittedName>
        <fullName evidence="1">Head-tail adaptor protein</fullName>
    </submittedName>
</protein>